<dbReference type="InterPro" id="IPR059225">
    <property type="entry name" value="BspC"/>
</dbReference>
<dbReference type="AlphaFoldDB" id="A0A841LUE2"/>
<evidence type="ECO:0000313" key="2">
    <source>
        <dbReference type="EMBL" id="MBB6260117.1"/>
    </source>
</evidence>
<accession>A0A841LUE2</accession>
<evidence type="ECO:0000256" key="1">
    <source>
        <dbReference type="SAM" id="SignalP"/>
    </source>
</evidence>
<dbReference type="RefSeq" id="WP_184219896.1">
    <property type="nucleotide sequence ID" value="NZ_JACIIU010000002.1"/>
</dbReference>
<sequence length="126" mass="13741">MNKQQIILCLSFSVFFSTAALAAPPPKKSADFNGNYTTLTQDQKAPPQIATCIATGYDLVKKDKKFDRLGFTQDGISKAKVKKAESSAEELTVHGQARHRKSGQWQDISLHCSLKNGAIKSISIGK</sequence>
<dbReference type="Proteomes" id="UP000555393">
    <property type="component" value="Unassembled WGS sequence"/>
</dbReference>
<proteinExistence type="predicted"/>
<gene>
    <name evidence="2" type="ORF">FHS77_000641</name>
</gene>
<feature type="chain" id="PRO_5032733056" evidence="1">
    <location>
        <begin position="23"/>
        <end position="126"/>
    </location>
</feature>
<reference evidence="2 3" key="1">
    <citation type="submission" date="2020-08" db="EMBL/GenBank/DDBJ databases">
        <title>Genomic Encyclopedia of Type Strains, Phase IV (KMG-IV): sequencing the most valuable type-strain genomes for metagenomic binning, comparative biology and taxonomic classification.</title>
        <authorList>
            <person name="Goeker M."/>
        </authorList>
    </citation>
    <scope>NUCLEOTIDE SEQUENCE [LARGE SCALE GENOMIC DNA]</scope>
    <source>
        <strain evidence="2 3">DSM 22336</strain>
    </source>
</reference>
<comment type="caution">
    <text evidence="2">The sequence shown here is derived from an EMBL/GenBank/DDBJ whole genome shotgun (WGS) entry which is preliminary data.</text>
</comment>
<dbReference type="NCBIfam" id="NF047384">
    <property type="entry name" value="BspC_dom"/>
    <property type="match status" value="1"/>
</dbReference>
<organism evidence="2 3">
    <name type="scientific">Paenochrobactrum gallinarii</name>
    <dbReference type="NCBI Taxonomy" id="643673"/>
    <lineage>
        <taxon>Bacteria</taxon>
        <taxon>Pseudomonadati</taxon>
        <taxon>Pseudomonadota</taxon>
        <taxon>Alphaproteobacteria</taxon>
        <taxon>Hyphomicrobiales</taxon>
        <taxon>Brucellaceae</taxon>
        <taxon>Paenochrobactrum</taxon>
    </lineage>
</organism>
<keyword evidence="3" id="KW-1185">Reference proteome</keyword>
<evidence type="ECO:0000313" key="3">
    <source>
        <dbReference type="Proteomes" id="UP000555393"/>
    </source>
</evidence>
<feature type="signal peptide" evidence="1">
    <location>
        <begin position="1"/>
        <end position="22"/>
    </location>
</feature>
<name>A0A841LUE2_9HYPH</name>
<protein>
    <submittedName>
        <fullName evidence="2">Uncharacterized protein</fullName>
    </submittedName>
</protein>
<dbReference type="EMBL" id="JACIIU010000002">
    <property type="protein sequence ID" value="MBB6260117.1"/>
    <property type="molecule type" value="Genomic_DNA"/>
</dbReference>
<keyword evidence="1" id="KW-0732">Signal</keyword>